<keyword evidence="3" id="KW-1185">Reference proteome</keyword>
<proteinExistence type="predicted"/>
<protein>
    <submittedName>
        <fullName evidence="2">Alpha/beta hydrolase</fullName>
    </submittedName>
</protein>
<dbReference type="AlphaFoldDB" id="A0A2S7WL53"/>
<evidence type="ECO:0000259" key="1">
    <source>
        <dbReference type="Pfam" id="PF12697"/>
    </source>
</evidence>
<feature type="domain" description="AB hydrolase-1" evidence="1">
    <location>
        <begin position="88"/>
        <end position="167"/>
    </location>
</feature>
<dbReference type="InterPro" id="IPR000073">
    <property type="entry name" value="AB_hydrolase_1"/>
</dbReference>
<dbReference type="SUPFAM" id="SSF53474">
    <property type="entry name" value="alpha/beta-Hydrolases"/>
    <property type="match status" value="1"/>
</dbReference>
<dbReference type="RefSeq" id="WP_105014747.1">
    <property type="nucleotide sequence ID" value="NZ_MSCN01000001.1"/>
</dbReference>
<sequence length="291" mass="32724">MHFFNNLKSLPTSLSIPSTLKIAIKILYFFSTKLTLILASKLFTTPISFKTPKREKGMEETSQKKELFIPSIYRNIHILSYGFSDKKVLLAHGWSGRRTQLFMIANKLLENGYMTISFDAPAHGKSTGKTTNLLEYIEAIKAIQKEYGPFEAAVGHSFGSMAIMNTQSETQCFNKIVTIGSGDTTSQILRNFSINLGLNESFGNKLIIYFEKKWHLKVDDYATSKVAKNIKIPALIVHDTIDGDVHVSCAINIRQNLEKGTLFVTNGLGHIKILRNKIVTNKIVDFIKQDI</sequence>
<accession>A0A2S7WL53</accession>
<gene>
    <name evidence="2" type="ORF">BTO18_02700</name>
</gene>
<reference evidence="2 3" key="1">
    <citation type="submission" date="2016-12" db="EMBL/GenBank/DDBJ databases">
        <title>Trade-off between light-utilization and light-protection in marine flavobacteria.</title>
        <authorList>
            <person name="Kumagai Y."/>
            <person name="Yoshizawa S."/>
            <person name="Kogure K."/>
            <person name="Iwasaki W."/>
        </authorList>
    </citation>
    <scope>NUCLEOTIDE SEQUENCE [LARGE SCALE GENOMIC DNA]</scope>
    <source>
        <strain evidence="2 3">NBRC 108759</strain>
    </source>
</reference>
<dbReference type="GO" id="GO:0016787">
    <property type="term" value="F:hydrolase activity"/>
    <property type="evidence" value="ECO:0007669"/>
    <property type="project" value="UniProtKB-KW"/>
</dbReference>
<comment type="caution">
    <text evidence="2">The sequence shown here is derived from an EMBL/GenBank/DDBJ whole genome shotgun (WGS) entry which is preliminary data.</text>
</comment>
<dbReference type="Pfam" id="PF12697">
    <property type="entry name" value="Abhydrolase_6"/>
    <property type="match status" value="1"/>
</dbReference>
<dbReference type="InterPro" id="IPR029058">
    <property type="entry name" value="AB_hydrolase_fold"/>
</dbReference>
<name>A0A2S7WL53_9FLAO</name>
<evidence type="ECO:0000313" key="2">
    <source>
        <dbReference type="EMBL" id="PQJ78166.1"/>
    </source>
</evidence>
<dbReference type="Gene3D" id="3.40.50.1820">
    <property type="entry name" value="alpha/beta hydrolase"/>
    <property type="match status" value="1"/>
</dbReference>
<keyword evidence="2" id="KW-0378">Hydrolase</keyword>
<dbReference type="OrthoDB" id="9785847at2"/>
<dbReference type="Proteomes" id="UP000238882">
    <property type="component" value="Unassembled WGS sequence"/>
</dbReference>
<dbReference type="EMBL" id="MSCN01000001">
    <property type="protein sequence ID" value="PQJ78166.1"/>
    <property type="molecule type" value="Genomic_DNA"/>
</dbReference>
<evidence type="ECO:0000313" key="3">
    <source>
        <dbReference type="Proteomes" id="UP000238882"/>
    </source>
</evidence>
<organism evidence="2 3">
    <name type="scientific">Polaribacter porphyrae</name>
    <dbReference type="NCBI Taxonomy" id="1137780"/>
    <lineage>
        <taxon>Bacteria</taxon>
        <taxon>Pseudomonadati</taxon>
        <taxon>Bacteroidota</taxon>
        <taxon>Flavobacteriia</taxon>
        <taxon>Flavobacteriales</taxon>
        <taxon>Flavobacteriaceae</taxon>
    </lineage>
</organism>